<dbReference type="Pfam" id="PF01909">
    <property type="entry name" value="NTP_transf_2"/>
    <property type="match status" value="1"/>
</dbReference>
<dbReference type="AlphaFoldDB" id="A0A1H3NHT9"/>
<reference evidence="2 3" key="1">
    <citation type="submission" date="2016-10" db="EMBL/GenBank/DDBJ databases">
        <authorList>
            <person name="de Groot N.N."/>
        </authorList>
    </citation>
    <scope>NUCLEOTIDE SEQUENCE [LARGE SCALE GENOMIC DNA]</scope>
    <source>
        <strain evidence="2 3">APO</strain>
    </source>
</reference>
<feature type="domain" description="Polymerase nucleotidyl transferase" evidence="1">
    <location>
        <begin position="8"/>
        <end position="77"/>
    </location>
</feature>
<dbReference type="InterPro" id="IPR043519">
    <property type="entry name" value="NT_sf"/>
</dbReference>
<dbReference type="STRING" id="159292.SAMN05192546_105126"/>
<protein>
    <submittedName>
        <fullName evidence="2">Nucleotidyltransferase domain-containing protein</fullName>
    </submittedName>
</protein>
<accession>A0A1H3NHT9</accession>
<evidence type="ECO:0000313" key="2">
    <source>
        <dbReference type="EMBL" id="SDY88388.1"/>
    </source>
</evidence>
<evidence type="ECO:0000313" key="3">
    <source>
        <dbReference type="Proteomes" id="UP000199230"/>
    </source>
</evidence>
<evidence type="ECO:0000259" key="1">
    <source>
        <dbReference type="Pfam" id="PF01909"/>
    </source>
</evidence>
<dbReference type="InterPro" id="IPR052548">
    <property type="entry name" value="Type_VII_TA_antitoxin"/>
</dbReference>
<dbReference type="PANTHER" id="PTHR33933">
    <property type="entry name" value="NUCLEOTIDYLTRANSFERASE"/>
    <property type="match status" value="1"/>
</dbReference>
<dbReference type="PANTHER" id="PTHR33933:SF1">
    <property type="entry name" value="PROTEIN ADENYLYLTRANSFERASE MNTA-RELATED"/>
    <property type="match status" value="1"/>
</dbReference>
<dbReference type="InterPro" id="IPR002934">
    <property type="entry name" value="Polymerase_NTP_transf_dom"/>
</dbReference>
<keyword evidence="2" id="KW-0808">Transferase</keyword>
<dbReference type="EMBL" id="FNPV01000005">
    <property type="protein sequence ID" value="SDY88388.1"/>
    <property type="molecule type" value="Genomic_DNA"/>
</dbReference>
<dbReference type="SUPFAM" id="SSF81301">
    <property type="entry name" value="Nucleotidyltransferase"/>
    <property type="match status" value="1"/>
</dbReference>
<dbReference type="Gene3D" id="3.30.460.10">
    <property type="entry name" value="Beta Polymerase, domain 2"/>
    <property type="match status" value="1"/>
</dbReference>
<dbReference type="CDD" id="cd05403">
    <property type="entry name" value="NT_KNTase_like"/>
    <property type="match status" value="1"/>
</dbReference>
<sequence length="104" mass="12476">MFQKPELEQIIRQIIEKYNPQDIYVFGSYAKGVVHRYSDIDLCLIVDVQNKRAFKRRLHLEIDYDVDLDIVVYTPEQWQKYNDDPARFANIIDREGESLIGRFH</sequence>
<proteinExistence type="predicted"/>
<dbReference type="GO" id="GO:0016779">
    <property type="term" value="F:nucleotidyltransferase activity"/>
    <property type="evidence" value="ECO:0007669"/>
    <property type="project" value="InterPro"/>
</dbReference>
<dbReference type="RefSeq" id="WP_207646054.1">
    <property type="nucleotide sequence ID" value="NZ_FNPV01000005.1"/>
</dbReference>
<keyword evidence="3" id="KW-1185">Reference proteome</keyword>
<name>A0A1H3NHT9_9FIRM</name>
<gene>
    <name evidence="2" type="ORF">SAMN05192546_105126</name>
</gene>
<organism evidence="2 3">
    <name type="scientific">Tindallia californiensis</name>
    <dbReference type="NCBI Taxonomy" id="159292"/>
    <lineage>
        <taxon>Bacteria</taxon>
        <taxon>Bacillati</taxon>
        <taxon>Bacillota</taxon>
        <taxon>Clostridia</taxon>
        <taxon>Peptostreptococcales</taxon>
        <taxon>Tindalliaceae</taxon>
        <taxon>Tindallia</taxon>
    </lineage>
</organism>
<dbReference type="Proteomes" id="UP000199230">
    <property type="component" value="Unassembled WGS sequence"/>
</dbReference>